<dbReference type="PANTHER" id="PTHR35813:SF1">
    <property type="entry name" value="INNER MEMBRANE PROTEIN YBAN"/>
    <property type="match status" value="1"/>
</dbReference>
<gene>
    <name evidence="2" type="ordered locus">Lcho_0936</name>
</gene>
<keyword evidence="1" id="KW-1133">Transmembrane helix</keyword>
<dbReference type="Proteomes" id="UP000001693">
    <property type="component" value="Chromosome"/>
</dbReference>
<dbReference type="Pfam" id="PF04304">
    <property type="entry name" value="DUF454"/>
    <property type="match status" value="1"/>
</dbReference>
<reference evidence="2 3" key="1">
    <citation type="submission" date="2008-03" db="EMBL/GenBank/DDBJ databases">
        <title>Complete sequence of Leptothrix cholodnii SP-6.</title>
        <authorList>
            <consortium name="US DOE Joint Genome Institute"/>
            <person name="Copeland A."/>
            <person name="Lucas S."/>
            <person name="Lapidus A."/>
            <person name="Glavina del Rio T."/>
            <person name="Dalin E."/>
            <person name="Tice H."/>
            <person name="Bruce D."/>
            <person name="Goodwin L."/>
            <person name="Pitluck S."/>
            <person name="Chertkov O."/>
            <person name="Brettin T."/>
            <person name="Detter J.C."/>
            <person name="Han C."/>
            <person name="Kuske C.R."/>
            <person name="Schmutz J."/>
            <person name="Larimer F."/>
            <person name="Land M."/>
            <person name="Hauser L."/>
            <person name="Kyrpides N."/>
            <person name="Lykidis A."/>
            <person name="Emerson D."/>
            <person name="Richardson P."/>
        </authorList>
    </citation>
    <scope>NUCLEOTIDE SEQUENCE [LARGE SCALE GENOMIC DNA]</scope>
    <source>
        <strain evidence="3">ATCC 51168 / LMG 8142 / SP-6</strain>
    </source>
</reference>
<evidence type="ECO:0008006" key="4">
    <source>
        <dbReference type="Google" id="ProtNLM"/>
    </source>
</evidence>
<dbReference type="GO" id="GO:0005886">
    <property type="term" value="C:plasma membrane"/>
    <property type="evidence" value="ECO:0007669"/>
    <property type="project" value="TreeGrafter"/>
</dbReference>
<dbReference type="eggNOG" id="COG2832">
    <property type="taxonomic scope" value="Bacteria"/>
</dbReference>
<keyword evidence="3" id="KW-1185">Reference proteome</keyword>
<dbReference type="STRING" id="395495.Lcho_0936"/>
<accession>B1Y2J2</accession>
<dbReference type="AlphaFoldDB" id="B1Y2J2"/>
<dbReference type="EMBL" id="CP001013">
    <property type="protein sequence ID" value="ACB33208.1"/>
    <property type="molecule type" value="Genomic_DNA"/>
</dbReference>
<sequence length="151" mass="16716" precursor="true">MHRWLWLLAGALSLLLGVIGIVVPLLPTTPFVLLAAACFSRGSARWERWLLAHRQFGPIVRDWREHRAVPLRAKQFATVMMVFGSAFAAWRLPMLNWLPALCCSIVALWLWRLPTRQAAASIAPVSEWRAMDRQSGAGGAGSSHSGNSDSD</sequence>
<dbReference type="PANTHER" id="PTHR35813">
    <property type="entry name" value="INNER MEMBRANE PROTEIN YBAN"/>
    <property type="match status" value="1"/>
</dbReference>
<proteinExistence type="predicted"/>
<feature type="transmembrane region" description="Helical" evidence="1">
    <location>
        <begin position="96"/>
        <end position="113"/>
    </location>
</feature>
<evidence type="ECO:0000313" key="3">
    <source>
        <dbReference type="Proteomes" id="UP000001693"/>
    </source>
</evidence>
<keyword evidence="1" id="KW-0812">Transmembrane</keyword>
<keyword evidence="1" id="KW-0472">Membrane</keyword>
<dbReference type="InterPro" id="IPR007401">
    <property type="entry name" value="DUF454"/>
</dbReference>
<organism evidence="2 3">
    <name type="scientific">Leptothrix cholodnii (strain ATCC 51168 / LMG 8142 / SP-6)</name>
    <name type="common">Leptothrix discophora (strain SP-6)</name>
    <dbReference type="NCBI Taxonomy" id="395495"/>
    <lineage>
        <taxon>Bacteria</taxon>
        <taxon>Pseudomonadati</taxon>
        <taxon>Pseudomonadota</taxon>
        <taxon>Betaproteobacteria</taxon>
        <taxon>Burkholderiales</taxon>
        <taxon>Sphaerotilaceae</taxon>
        <taxon>Leptothrix</taxon>
    </lineage>
</organism>
<protein>
    <recommendedName>
        <fullName evidence="4">Transmembrane protein</fullName>
    </recommendedName>
</protein>
<name>B1Y2J2_LEPCP</name>
<evidence type="ECO:0000256" key="1">
    <source>
        <dbReference type="SAM" id="Phobius"/>
    </source>
</evidence>
<dbReference type="OrthoDB" id="9816293at2"/>
<evidence type="ECO:0000313" key="2">
    <source>
        <dbReference type="EMBL" id="ACB33208.1"/>
    </source>
</evidence>
<dbReference type="HOGENOM" id="CLU_113299_0_1_4"/>
<dbReference type="KEGG" id="lch:Lcho_0936"/>